<dbReference type="AlphaFoldDB" id="A0AAN8SC69"/>
<organism evidence="2 3">
    <name type="scientific">Polyplax serrata</name>
    <name type="common">Common mouse louse</name>
    <dbReference type="NCBI Taxonomy" id="468196"/>
    <lineage>
        <taxon>Eukaryota</taxon>
        <taxon>Metazoa</taxon>
        <taxon>Ecdysozoa</taxon>
        <taxon>Arthropoda</taxon>
        <taxon>Hexapoda</taxon>
        <taxon>Insecta</taxon>
        <taxon>Pterygota</taxon>
        <taxon>Neoptera</taxon>
        <taxon>Paraneoptera</taxon>
        <taxon>Psocodea</taxon>
        <taxon>Troctomorpha</taxon>
        <taxon>Phthiraptera</taxon>
        <taxon>Anoplura</taxon>
        <taxon>Polyplacidae</taxon>
        <taxon>Polyplax</taxon>
    </lineage>
</organism>
<feature type="region of interest" description="Disordered" evidence="1">
    <location>
        <begin position="62"/>
        <end position="106"/>
    </location>
</feature>
<dbReference type="Proteomes" id="UP001372834">
    <property type="component" value="Unassembled WGS sequence"/>
</dbReference>
<evidence type="ECO:0000256" key="1">
    <source>
        <dbReference type="SAM" id="MobiDB-lite"/>
    </source>
</evidence>
<feature type="compositionally biased region" description="Polar residues" evidence="1">
    <location>
        <begin position="85"/>
        <end position="94"/>
    </location>
</feature>
<evidence type="ECO:0000313" key="2">
    <source>
        <dbReference type="EMBL" id="KAK6643965.1"/>
    </source>
</evidence>
<evidence type="ECO:0000313" key="3">
    <source>
        <dbReference type="Proteomes" id="UP001372834"/>
    </source>
</evidence>
<sequence length="180" mass="19797">MTKGQVEVGLASSGALITPTSDIDVTSDCQKQTTATKRKFKRSARKKIFYLVWKNVATEETLSEKQGCSPTDTNARKFDHVGNTVVASGTSDVSGKSKPPPRARDEYDPFVVEESFSFRRLLDKIVTGIRPPEPPETPCAFHSSLHLQANDSTQPGPEHFKNKLNFFLPSGATFPLEIPS</sequence>
<name>A0AAN8SC69_POLSC</name>
<dbReference type="EMBL" id="JAWJWE010000001">
    <property type="protein sequence ID" value="KAK6643965.1"/>
    <property type="molecule type" value="Genomic_DNA"/>
</dbReference>
<comment type="caution">
    <text evidence="2">The sequence shown here is derived from an EMBL/GenBank/DDBJ whole genome shotgun (WGS) entry which is preliminary data.</text>
</comment>
<protein>
    <submittedName>
        <fullName evidence="2">Uncharacterized protein</fullName>
    </submittedName>
</protein>
<reference evidence="2 3" key="1">
    <citation type="submission" date="2023-10" db="EMBL/GenBank/DDBJ databases">
        <title>Genomes of two closely related lineages of the louse Polyplax serrata with different host specificities.</title>
        <authorList>
            <person name="Martinu J."/>
            <person name="Tarabai H."/>
            <person name="Stefka J."/>
            <person name="Hypsa V."/>
        </authorList>
    </citation>
    <scope>NUCLEOTIDE SEQUENCE [LARGE SCALE GENOMIC DNA]</scope>
    <source>
        <strain evidence="2">HR10_N</strain>
    </source>
</reference>
<feature type="compositionally biased region" description="Polar residues" evidence="1">
    <location>
        <begin position="62"/>
        <end position="73"/>
    </location>
</feature>
<gene>
    <name evidence="2" type="ORF">RUM43_000230</name>
</gene>
<proteinExistence type="predicted"/>
<accession>A0AAN8SC69</accession>